<dbReference type="Gene3D" id="3.40.50.720">
    <property type="entry name" value="NAD(P)-binding Rossmann-like Domain"/>
    <property type="match status" value="1"/>
</dbReference>
<evidence type="ECO:0000313" key="5">
    <source>
        <dbReference type="Proteomes" id="UP000287857"/>
    </source>
</evidence>
<evidence type="ECO:0000256" key="1">
    <source>
        <dbReference type="ARBA" id="ARBA00006484"/>
    </source>
</evidence>
<evidence type="ECO:0000313" key="4">
    <source>
        <dbReference type="EMBL" id="RST98710.1"/>
    </source>
</evidence>
<proteinExistence type="inferred from homology"/>
<keyword evidence="5" id="KW-1185">Reference proteome</keyword>
<dbReference type="InterPro" id="IPR002347">
    <property type="entry name" value="SDR_fam"/>
</dbReference>
<dbReference type="SUPFAM" id="SSF51735">
    <property type="entry name" value="NAD(P)-binding Rossmann-fold domains"/>
    <property type="match status" value="1"/>
</dbReference>
<organism evidence="4 5">
    <name type="scientific">Vagococcus vulneris</name>
    <dbReference type="NCBI Taxonomy" id="1977869"/>
    <lineage>
        <taxon>Bacteria</taxon>
        <taxon>Bacillati</taxon>
        <taxon>Bacillota</taxon>
        <taxon>Bacilli</taxon>
        <taxon>Lactobacillales</taxon>
        <taxon>Enterococcaceae</taxon>
        <taxon>Vagococcus</taxon>
    </lineage>
</organism>
<evidence type="ECO:0000256" key="3">
    <source>
        <dbReference type="RuleBase" id="RU000363"/>
    </source>
</evidence>
<keyword evidence="2" id="KW-0560">Oxidoreductase</keyword>
<reference evidence="4 5" key="1">
    <citation type="submission" date="2017-05" db="EMBL/GenBank/DDBJ databases">
        <title>Vagococcus spp. assemblies.</title>
        <authorList>
            <person name="Gulvik C.A."/>
        </authorList>
    </citation>
    <scope>NUCLEOTIDE SEQUENCE [LARGE SCALE GENOMIC DNA]</scope>
    <source>
        <strain evidence="4 5">SS1995</strain>
    </source>
</reference>
<accession>A0A429ZXS7</accession>
<dbReference type="Proteomes" id="UP000287857">
    <property type="component" value="Unassembled WGS sequence"/>
</dbReference>
<dbReference type="InterPro" id="IPR036291">
    <property type="entry name" value="NAD(P)-bd_dom_sf"/>
</dbReference>
<dbReference type="PROSITE" id="PS00061">
    <property type="entry name" value="ADH_SHORT"/>
    <property type="match status" value="1"/>
</dbReference>
<name>A0A429ZXS7_9ENTE</name>
<comment type="similarity">
    <text evidence="1 3">Belongs to the short-chain dehydrogenases/reductases (SDR) family.</text>
</comment>
<gene>
    <name evidence="4" type="ORF">CBF37_06580</name>
</gene>
<dbReference type="PRINTS" id="PR00080">
    <property type="entry name" value="SDRFAMILY"/>
</dbReference>
<dbReference type="OrthoDB" id="9793345at2"/>
<dbReference type="GO" id="GO:0016491">
    <property type="term" value="F:oxidoreductase activity"/>
    <property type="evidence" value="ECO:0007669"/>
    <property type="project" value="UniProtKB-KW"/>
</dbReference>
<dbReference type="PRINTS" id="PR00081">
    <property type="entry name" value="GDHRDH"/>
</dbReference>
<dbReference type="RefSeq" id="WP_125983934.1">
    <property type="nucleotide sequence ID" value="NZ_NGJS01000008.1"/>
</dbReference>
<dbReference type="PANTHER" id="PTHR44196">
    <property type="entry name" value="DEHYDROGENASE/REDUCTASE SDR FAMILY MEMBER 7B"/>
    <property type="match status" value="1"/>
</dbReference>
<sequence>MKKNFNTLLNKTVLITGASSGLGEAIAYESVKKGADVILCARRQSELERVTTNCRRISQSRVVSIVLDVSSYGSCQSLFAVLTRDNLRVDVLVNCAGFGVFENFIDTPRHTIDQMFQVNVLGLIHLTQQIALLMIEQGTGHIINIASQAGKMATPKSSIYSATKFAIIGFSNSLRLELRDFGIAVTTVNPGPIKTNFFKIADPKGNYLEKVGVLAISPESLAKKIVDSMGSYRREINVPMIMELGSKCYQLFPVVGDALARTVFNKK</sequence>
<dbReference type="InterPro" id="IPR020904">
    <property type="entry name" value="Sc_DH/Rdtase_CS"/>
</dbReference>
<dbReference type="Pfam" id="PF00106">
    <property type="entry name" value="adh_short"/>
    <property type="match status" value="1"/>
</dbReference>
<protein>
    <submittedName>
        <fullName evidence="4">Short-chain dehydrogenase</fullName>
    </submittedName>
</protein>
<dbReference type="AlphaFoldDB" id="A0A429ZXS7"/>
<dbReference type="PIRSF" id="PIRSF000126">
    <property type="entry name" value="11-beta-HSD1"/>
    <property type="match status" value="1"/>
</dbReference>
<dbReference type="EMBL" id="NGJS01000008">
    <property type="protein sequence ID" value="RST98710.1"/>
    <property type="molecule type" value="Genomic_DNA"/>
</dbReference>
<evidence type="ECO:0000256" key="2">
    <source>
        <dbReference type="ARBA" id="ARBA00023002"/>
    </source>
</evidence>
<dbReference type="GO" id="GO:0016020">
    <property type="term" value="C:membrane"/>
    <property type="evidence" value="ECO:0007669"/>
    <property type="project" value="TreeGrafter"/>
</dbReference>
<dbReference type="PANTHER" id="PTHR44196:SF1">
    <property type="entry name" value="DEHYDROGENASE_REDUCTASE SDR FAMILY MEMBER 7B"/>
    <property type="match status" value="1"/>
</dbReference>
<comment type="caution">
    <text evidence="4">The sequence shown here is derived from an EMBL/GenBank/DDBJ whole genome shotgun (WGS) entry which is preliminary data.</text>
</comment>